<keyword evidence="1" id="KW-0472">Membrane</keyword>
<keyword evidence="1" id="KW-0812">Transmembrane</keyword>
<dbReference type="GeneID" id="26793905"/>
<dbReference type="EMBL" id="KP054477">
    <property type="protein sequence ID" value="AIZ94743.1"/>
    <property type="molecule type" value="Genomic_DNA"/>
</dbReference>
<evidence type="ECO:0000256" key="1">
    <source>
        <dbReference type="SAM" id="Phobius"/>
    </source>
</evidence>
<accession>A0A0A7NQX4</accession>
<name>A0A0A7NQX4_9CAUD</name>
<dbReference type="KEGG" id="vg:26793905"/>
<keyword evidence="1" id="KW-1133">Transmembrane helix</keyword>
<dbReference type="Proteomes" id="UP000030922">
    <property type="component" value="Segment"/>
</dbReference>
<proteinExistence type="predicted"/>
<evidence type="ECO:0000313" key="3">
    <source>
        <dbReference type="Proteomes" id="UP000030922"/>
    </source>
</evidence>
<dbReference type="RefSeq" id="YP_009222355.1">
    <property type="nucleotide sequence ID" value="NC_029058.1"/>
</dbReference>
<organism evidence="2 3">
    <name type="scientific">Lactobacillus phage LfeInf</name>
    <dbReference type="NCBI Taxonomy" id="1567484"/>
    <lineage>
        <taxon>Viruses</taxon>
        <taxon>Duplodnaviria</taxon>
        <taxon>Heunggongvirae</taxon>
        <taxon>Uroviricota</taxon>
        <taxon>Caudoviricetes</taxon>
        <taxon>Herelleviridae</taxon>
        <taxon>Hopescreekvirus</taxon>
        <taxon>Hopescreekvirus LfeInf</taxon>
    </lineage>
</organism>
<gene>
    <name evidence="2" type="ORF">LfeInf_117</name>
</gene>
<sequence>MRLKDVTKSVRKPEKQWYQKPWCWVVIILVTPPVVAWCFTPYGFWSFLGAFVLGSLYDRRR</sequence>
<evidence type="ECO:0000313" key="2">
    <source>
        <dbReference type="EMBL" id="AIZ94743.1"/>
    </source>
</evidence>
<reference evidence="3" key="1">
    <citation type="submission" date="2014-10" db="EMBL/GenBank/DDBJ databases">
        <title>Characterization of Lactobacillus fermentum phage vB_S_LfeInf.</title>
        <authorList>
            <person name="Liu M."/>
            <person name="Gill J.J."/>
            <person name="Berry J."/>
            <person name="Young R.III."/>
            <person name="Summer E.J."/>
        </authorList>
    </citation>
    <scope>NUCLEOTIDE SEQUENCE [LARGE SCALE GENOMIC DNA]</scope>
</reference>
<feature type="transmembrane region" description="Helical" evidence="1">
    <location>
        <begin position="21"/>
        <end position="45"/>
    </location>
</feature>
<keyword evidence="3" id="KW-1185">Reference proteome</keyword>
<protein>
    <submittedName>
        <fullName evidence="2">Uncharacterized protein</fullName>
    </submittedName>
</protein>
<reference evidence="2 3" key="2">
    <citation type="journal article" date="2015" name="Biotechnol. Biofuels">
        <title>Bacteriophage application restores ethanol fermentation characteristics disrupted by Lactobacillus fermentum.</title>
        <authorList>
            <person name="Liu M."/>
            <person name="Bischoff K.M."/>
            <person name="Gill J.J."/>
            <person name="Mire-Criscione M.D."/>
            <person name="Berry J.D."/>
            <person name="Young R."/>
            <person name="Summer E.J."/>
        </authorList>
    </citation>
    <scope>NUCLEOTIDE SEQUENCE [LARGE SCALE GENOMIC DNA]</scope>
</reference>